<organism evidence="1 2">
    <name type="scientific">Spiromyces aspiralis</name>
    <dbReference type="NCBI Taxonomy" id="68401"/>
    <lineage>
        <taxon>Eukaryota</taxon>
        <taxon>Fungi</taxon>
        <taxon>Fungi incertae sedis</taxon>
        <taxon>Zoopagomycota</taxon>
        <taxon>Kickxellomycotina</taxon>
        <taxon>Kickxellomycetes</taxon>
        <taxon>Kickxellales</taxon>
        <taxon>Kickxellaceae</taxon>
        <taxon>Spiromyces</taxon>
    </lineage>
</organism>
<gene>
    <name evidence="1" type="primary">NSR1</name>
    <name evidence="1" type="ORF">EV182_000535</name>
</gene>
<protein>
    <submittedName>
        <fullName evidence="1">Nuclear localization sequence binding protein</fullName>
    </submittedName>
</protein>
<sequence length="463" mass="48933">MAKSGKRSQGDTKAQKRAKPQNNEAEAMAKIAEEKRRADDSEDEVTADNSSSDESSSESSSAPNNSDSSSDGSDPESNSSDSEDGESGSDEEEDVKDKKESKDQESSSDSDSSDEEKDSGESDSSSGSESESESDSGSDSSSNDEDESDEESEEDDDKSSQKKRKASDSPSDSDSSSDEESEEDNNKSTKKLKASDGKAVTTATTGDDQGPQGSAFVGNLSWSITDESLKEAFSDCEGLIGARVVTDRNTGRSRGFGYLDFTTRAAAEEAVANAADREIEGRAVRLEVSEPKSPRFQGERSASGKDKFASKGGNSEPTTTLFIGNLSFDSTEESVRAAFEECGTVNSVRLVTDRDTGKPKGFGYIEFADITGAKESMKWNNTMLNGRNIRLDYAAPRGNSNGGNGFRGGRGGRGGRGDRGGRGGRGGPRGGGRGGTPRTSRVGNAGRGTVQEFKGQKTTFNEE</sequence>
<evidence type="ECO:0000313" key="1">
    <source>
        <dbReference type="EMBL" id="KAJ1680175.1"/>
    </source>
</evidence>
<evidence type="ECO:0000313" key="2">
    <source>
        <dbReference type="Proteomes" id="UP001145114"/>
    </source>
</evidence>
<proteinExistence type="predicted"/>
<dbReference type="EMBL" id="JAMZIH010000027">
    <property type="protein sequence ID" value="KAJ1680175.1"/>
    <property type="molecule type" value="Genomic_DNA"/>
</dbReference>
<accession>A0ACC1HVV3</accession>
<reference evidence="1" key="1">
    <citation type="submission" date="2022-06" db="EMBL/GenBank/DDBJ databases">
        <title>Phylogenomic reconstructions and comparative analyses of Kickxellomycotina fungi.</title>
        <authorList>
            <person name="Reynolds N.K."/>
            <person name="Stajich J.E."/>
            <person name="Barry K."/>
            <person name="Grigoriev I.V."/>
            <person name="Crous P."/>
            <person name="Smith M.E."/>
        </authorList>
    </citation>
    <scope>NUCLEOTIDE SEQUENCE</scope>
    <source>
        <strain evidence="1">RSA 2271</strain>
    </source>
</reference>
<comment type="caution">
    <text evidence="1">The sequence shown here is derived from an EMBL/GenBank/DDBJ whole genome shotgun (WGS) entry which is preliminary data.</text>
</comment>
<name>A0ACC1HVV3_9FUNG</name>
<dbReference type="Proteomes" id="UP001145114">
    <property type="component" value="Unassembled WGS sequence"/>
</dbReference>
<keyword evidence="2" id="KW-1185">Reference proteome</keyword>